<dbReference type="Proteomes" id="UP000553948">
    <property type="component" value="Unassembled WGS sequence"/>
</dbReference>
<dbReference type="Gene3D" id="2.60.120.10">
    <property type="entry name" value="Jelly Rolls"/>
    <property type="match status" value="1"/>
</dbReference>
<gene>
    <name evidence="2" type="ORF">H4C47_04465</name>
</gene>
<evidence type="ECO:0000259" key="1">
    <source>
        <dbReference type="Pfam" id="PF05899"/>
    </source>
</evidence>
<evidence type="ECO:0000313" key="2">
    <source>
        <dbReference type="EMBL" id="MBA6114984.1"/>
    </source>
</evidence>
<dbReference type="InterPro" id="IPR008579">
    <property type="entry name" value="UGlyAH_Cupin_dom"/>
</dbReference>
<dbReference type="Pfam" id="PF05899">
    <property type="entry name" value="Cupin_3"/>
    <property type="match status" value="1"/>
</dbReference>
<feature type="domain" description="(S)-ureidoglycine aminohydrolase cupin" evidence="1">
    <location>
        <begin position="15"/>
        <end position="85"/>
    </location>
</feature>
<sequence length="89" mass="10139">MTHITHRPANEQERLQCQTWALWESGETDRFEYHYEQDVEFVVQQGNAVIHSSGNAPVAIAPGSRVTIDKGVHAVWAISAAITNRYQYR</sequence>
<name>A0A7W2QHZ7_PSEPU</name>
<organism evidence="2 3">
    <name type="scientific">Pseudomonas putida</name>
    <name type="common">Arthrobacter siderocapsulatus</name>
    <dbReference type="NCBI Taxonomy" id="303"/>
    <lineage>
        <taxon>Bacteria</taxon>
        <taxon>Pseudomonadati</taxon>
        <taxon>Pseudomonadota</taxon>
        <taxon>Gammaproteobacteria</taxon>
        <taxon>Pseudomonadales</taxon>
        <taxon>Pseudomonadaceae</taxon>
        <taxon>Pseudomonas</taxon>
    </lineage>
</organism>
<dbReference type="SUPFAM" id="SSF51182">
    <property type="entry name" value="RmlC-like cupins"/>
    <property type="match status" value="1"/>
</dbReference>
<dbReference type="EMBL" id="JACGDG010000003">
    <property type="protein sequence ID" value="MBA6114984.1"/>
    <property type="molecule type" value="Genomic_DNA"/>
</dbReference>
<protein>
    <submittedName>
        <fullName evidence="2">DUF861 domain-containing protein</fullName>
    </submittedName>
</protein>
<proteinExistence type="predicted"/>
<dbReference type="RefSeq" id="WP_176513616.1">
    <property type="nucleotide sequence ID" value="NZ_CP060529.1"/>
</dbReference>
<evidence type="ECO:0000313" key="3">
    <source>
        <dbReference type="Proteomes" id="UP000553948"/>
    </source>
</evidence>
<dbReference type="InterPro" id="IPR014710">
    <property type="entry name" value="RmlC-like_jellyroll"/>
</dbReference>
<comment type="caution">
    <text evidence="2">The sequence shown here is derived from an EMBL/GenBank/DDBJ whole genome shotgun (WGS) entry which is preliminary data.</text>
</comment>
<reference evidence="2 3" key="1">
    <citation type="submission" date="2020-07" db="EMBL/GenBank/DDBJ databases">
        <title>Diversity of carbapenemase encoding genes among Pseudomonas putida group clinical isolates in a tertiary Brazilian hospital.</title>
        <authorList>
            <person name="Alberto-Lei F."/>
            <person name="Nodari C.S."/>
            <person name="Streling A.P."/>
            <person name="Paulino J.T."/>
            <person name="Bessa-Neto F.O."/>
            <person name="Cayo R."/>
            <person name="Gales A.C."/>
        </authorList>
    </citation>
    <scope>NUCLEOTIDE SEQUENCE [LARGE SCALE GENOMIC DNA]</scope>
    <source>
        <strain evidence="2 3">12464</strain>
    </source>
</reference>
<dbReference type="InterPro" id="IPR011051">
    <property type="entry name" value="RmlC_Cupin_sf"/>
</dbReference>
<accession>A0A7W2QHZ7</accession>
<dbReference type="AlphaFoldDB" id="A0A7W2QHZ7"/>